<dbReference type="InterPro" id="IPR016181">
    <property type="entry name" value="Acyl_CoA_acyltransferase"/>
</dbReference>
<dbReference type="PROSITE" id="PS51186">
    <property type="entry name" value="GNAT"/>
    <property type="match status" value="1"/>
</dbReference>
<protein>
    <submittedName>
        <fullName evidence="2">GNAT family N-acetyltransferase</fullName>
    </submittedName>
</protein>
<sequence>MSTYFISTTLPSSTKDLLSLYESVGWTQLAADPEGLVTALNNSTFIACAWSSRGTLIGLARVLSDEATVCYLQEILVHPDYQRTGVGRALFAKVAQQFDHVPQIVAVADASPGHHAFFRALGLSSGADLAAGPKTVFTYLG</sequence>
<dbReference type="GO" id="GO:0016747">
    <property type="term" value="F:acyltransferase activity, transferring groups other than amino-acyl groups"/>
    <property type="evidence" value="ECO:0007669"/>
    <property type="project" value="InterPro"/>
</dbReference>
<dbReference type="InterPro" id="IPR053144">
    <property type="entry name" value="Acetyltransferase_Butenolide"/>
</dbReference>
<reference evidence="2" key="1">
    <citation type="submission" date="2024-02" db="EMBL/GenBank/DDBJ databases">
        <title>Tomenella chthoni gen. nov. sp. nov., a member of the family Jonesiaceae isolated from bat guano.</title>
        <authorList>
            <person name="Miller S.L."/>
            <person name="King J."/>
            <person name="Sankaranarayanan K."/>
            <person name="Lawson P.A."/>
        </authorList>
    </citation>
    <scope>NUCLEOTIDE SEQUENCE</scope>
    <source>
        <strain evidence="2">BS-20</strain>
    </source>
</reference>
<dbReference type="Gene3D" id="3.40.630.30">
    <property type="match status" value="1"/>
</dbReference>
<dbReference type="EMBL" id="CP146203">
    <property type="protein sequence ID" value="XBH21885.1"/>
    <property type="molecule type" value="Genomic_DNA"/>
</dbReference>
<dbReference type="SUPFAM" id="SSF55729">
    <property type="entry name" value="Acyl-CoA N-acyltransferases (Nat)"/>
    <property type="match status" value="1"/>
</dbReference>
<dbReference type="InterPro" id="IPR000182">
    <property type="entry name" value="GNAT_dom"/>
</dbReference>
<dbReference type="PANTHER" id="PTHR43233:SF1">
    <property type="entry name" value="FAMILY N-ACETYLTRANSFERASE, PUTATIVE (AFU_ORTHOLOGUE AFUA_6G03350)-RELATED"/>
    <property type="match status" value="1"/>
</dbReference>
<organism evidence="2">
    <name type="scientific">Jonesiaceae bacterium BS-20</name>
    <dbReference type="NCBI Taxonomy" id="3120821"/>
    <lineage>
        <taxon>Bacteria</taxon>
        <taxon>Bacillati</taxon>
        <taxon>Actinomycetota</taxon>
        <taxon>Actinomycetes</taxon>
        <taxon>Micrococcales</taxon>
        <taxon>Jonesiaceae</taxon>
    </lineage>
</organism>
<name>A0AAU7DX90_9MICO</name>
<dbReference type="CDD" id="cd04301">
    <property type="entry name" value="NAT_SF"/>
    <property type="match status" value="1"/>
</dbReference>
<feature type="domain" description="N-acetyltransferase" evidence="1">
    <location>
        <begin position="7"/>
        <end position="141"/>
    </location>
</feature>
<dbReference type="PANTHER" id="PTHR43233">
    <property type="entry name" value="FAMILY N-ACETYLTRANSFERASE, PUTATIVE (AFU_ORTHOLOGUE AFUA_6G03350)-RELATED"/>
    <property type="match status" value="1"/>
</dbReference>
<dbReference type="AlphaFoldDB" id="A0AAU7DX90"/>
<proteinExistence type="predicted"/>
<evidence type="ECO:0000313" key="2">
    <source>
        <dbReference type="EMBL" id="XBH21885.1"/>
    </source>
</evidence>
<dbReference type="Pfam" id="PF00583">
    <property type="entry name" value="Acetyltransf_1"/>
    <property type="match status" value="1"/>
</dbReference>
<evidence type="ECO:0000259" key="1">
    <source>
        <dbReference type="PROSITE" id="PS51186"/>
    </source>
</evidence>
<gene>
    <name evidence="2" type="ORF">V5R04_01260</name>
</gene>
<accession>A0AAU7DX90</accession>